<comment type="subcellular location">
    <subcellularLocation>
        <location evidence="1">Membrane</location>
        <topology evidence="1">Multi-pass membrane protein</topology>
    </subcellularLocation>
</comment>
<keyword evidence="4 7" id="KW-1133">Transmembrane helix</keyword>
<feature type="transmembrane region" description="Helical" evidence="7">
    <location>
        <begin position="34"/>
        <end position="55"/>
    </location>
</feature>
<comment type="similarity">
    <text evidence="2 6">Belongs to the sodium:solute symporter (SSF) (TC 2.A.21) family.</text>
</comment>
<evidence type="ECO:0000256" key="4">
    <source>
        <dbReference type="ARBA" id="ARBA00022989"/>
    </source>
</evidence>
<feature type="transmembrane region" description="Helical" evidence="7">
    <location>
        <begin position="75"/>
        <end position="97"/>
    </location>
</feature>
<dbReference type="NCBIfam" id="TIGR00813">
    <property type="entry name" value="sss"/>
    <property type="match status" value="1"/>
</dbReference>
<feature type="transmembrane region" description="Helical" evidence="7">
    <location>
        <begin position="282"/>
        <end position="306"/>
    </location>
</feature>
<comment type="caution">
    <text evidence="8">The sequence shown here is derived from an EMBL/GenBank/DDBJ whole genome shotgun (WGS) entry which is preliminary data.</text>
</comment>
<dbReference type="NCBIfam" id="NF007790">
    <property type="entry name" value="PRK10484.1"/>
    <property type="match status" value="1"/>
</dbReference>
<dbReference type="CDD" id="cd10328">
    <property type="entry name" value="SLC5sbd_YidK"/>
    <property type="match status" value="1"/>
</dbReference>
<feature type="transmembrane region" description="Helical" evidence="7">
    <location>
        <begin position="381"/>
        <end position="399"/>
    </location>
</feature>
<dbReference type="Proteomes" id="UP001078573">
    <property type="component" value="Unassembled WGS sequence"/>
</dbReference>
<dbReference type="Gene3D" id="1.20.1730.10">
    <property type="entry name" value="Sodium/glucose cotransporter"/>
    <property type="match status" value="1"/>
</dbReference>
<dbReference type="PANTHER" id="PTHR11819">
    <property type="entry name" value="SOLUTE CARRIER FAMILY 5"/>
    <property type="match status" value="1"/>
</dbReference>
<name>A0A9Q4E5N9_BACSC</name>
<evidence type="ECO:0000256" key="2">
    <source>
        <dbReference type="ARBA" id="ARBA00006434"/>
    </source>
</evidence>
<evidence type="ECO:0000256" key="7">
    <source>
        <dbReference type="SAM" id="Phobius"/>
    </source>
</evidence>
<keyword evidence="5 7" id="KW-0472">Membrane</keyword>
<feature type="transmembrane region" description="Helical" evidence="7">
    <location>
        <begin position="326"/>
        <end position="346"/>
    </location>
</feature>
<dbReference type="PANTHER" id="PTHR11819:SF195">
    <property type="entry name" value="SODIUM_GLUCOSE COTRANSPORTER 4"/>
    <property type="match status" value="1"/>
</dbReference>
<proteinExistence type="inferred from homology"/>
<dbReference type="InterPro" id="IPR038377">
    <property type="entry name" value="Na/Glc_symporter_sf"/>
</dbReference>
<keyword evidence="3 7" id="KW-0812">Transmembrane</keyword>
<feature type="transmembrane region" description="Helical" evidence="7">
    <location>
        <begin position="460"/>
        <end position="482"/>
    </location>
</feature>
<feature type="transmembrane region" description="Helical" evidence="7">
    <location>
        <begin position="435"/>
        <end position="454"/>
    </location>
</feature>
<dbReference type="Pfam" id="PF00474">
    <property type="entry name" value="SSF"/>
    <property type="match status" value="1"/>
</dbReference>
<evidence type="ECO:0000256" key="1">
    <source>
        <dbReference type="ARBA" id="ARBA00004141"/>
    </source>
</evidence>
<organism evidence="8 9">
    <name type="scientific">Bacillus spizizenii</name>
    <name type="common">Bacillus subtilis subsp. spizizenii</name>
    <dbReference type="NCBI Taxonomy" id="96241"/>
    <lineage>
        <taxon>Bacteria</taxon>
        <taxon>Bacillati</taxon>
        <taxon>Bacillota</taxon>
        <taxon>Bacilli</taxon>
        <taxon>Bacillales</taxon>
        <taxon>Bacillaceae</taxon>
        <taxon>Bacillus</taxon>
    </lineage>
</organism>
<reference evidence="8" key="1">
    <citation type="submission" date="2022-02" db="EMBL/GenBank/DDBJ databases">
        <title>Crop Bioprotection Bacillus Genome Sequencing.</title>
        <authorList>
            <person name="Dunlap C."/>
        </authorList>
    </citation>
    <scope>NUCLEOTIDE SEQUENCE</scope>
    <source>
        <strain evidence="8">WR1O2A-53</strain>
    </source>
</reference>
<dbReference type="GO" id="GO:0005412">
    <property type="term" value="F:D-glucose:sodium symporter activity"/>
    <property type="evidence" value="ECO:0007669"/>
    <property type="project" value="TreeGrafter"/>
</dbReference>
<evidence type="ECO:0000256" key="6">
    <source>
        <dbReference type="RuleBase" id="RU362091"/>
    </source>
</evidence>
<feature type="transmembrane region" description="Helical" evidence="7">
    <location>
        <begin position="191"/>
        <end position="211"/>
    </location>
</feature>
<dbReference type="GO" id="GO:0005886">
    <property type="term" value="C:plasma membrane"/>
    <property type="evidence" value="ECO:0007669"/>
    <property type="project" value="TreeGrafter"/>
</dbReference>
<dbReference type="AlphaFoldDB" id="A0A9Q4E5N9"/>
<feature type="transmembrane region" description="Helical" evidence="7">
    <location>
        <begin position="503"/>
        <end position="522"/>
    </location>
</feature>
<feature type="transmembrane region" description="Helical" evidence="7">
    <location>
        <begin position="156"/>
        <end position="179"/>
    </location>
</feature>
<evidence type="ECO:0000256" key="3">
    <source>
        <dbReference type="ARBA" id="ARBA00022692"/>
    </source>
</evidence>
<protein>
    <submittedName>
        <fullName evidence="8">Solute:sodium symporter family transporter</fullName>
    </submittedName>
</protein>
<evidence type="ECO:0000313" key="8">
    <source>
        <dbReference type="EMBL" id="MCY8456439.1"/>
    </source>
</evidence>
<gene>
    <name evidence="8" type="ORF">MOC89_05975</name>
</gene>
<feature type="transmembrane region" description="Helical" evidence="7">
    <location>
        <begin position="6"/>
        <end position="22"/>
    </location>
</feature>
<evidence type="ECO:0000313" key="9">
    <source>
        <dbReference type="Proteomes" id="UP001078573"/>
    </source>
</evidence>
<feature type="transmembrane region" description="Helical" evidence="7">
    <location>
        <begin position="411"/>
        <end position="428"/>
    </location>
</feature>
<feature type="transmembrane region" description="Helical" evidence="7">
    <location>
        <begin position="118"/>
        <end position="144"/>
    </location>
</feature>
<dbReference type="InterPro" id="IPR001734">
    <property type="entry name" value="Na/solute_symporter"/>
</dbReference>
<dbReference type="PROSITE" id="PS50283">
    <property type="entry name" value="NA_SOLUT_SYMP_3"/>
    <property type="match status" value="1"/>
</dbReference>
<dbReference type="EMBL" id="JALAPQ010000006">
    <property type="protein sequence ID" value="MCY8456439.1"/>
    <property type="molecule type" value="Genomic_DNA"/>
</dbReference>
<feature type="transmembrane region" description="Helical" evidence="7">
    <location>
        <begin position="242"/>
        <end position="261"/>
    </location>
</feature>
<sequence length="529" mass="57118">MLWIIVSFLVINIGIFLFSWQRTKGVNLQSSDGYFLGGRSLTALYIGSSLLLTNLSTEQMVGLNGQSYAGSMTAMSWEASAPLALIFLALVFLPRYLKTGITTIPDFLEQRFDQRTRQIVSVLLIIGYAVSFLPTVLYSGALVLNQVFRITETFGISTFMAVLLISLIIGVTSCCYIFFGGLKAAASADAIYGIGLIFGGFFIVILGILAVGQGSFGGGVAQLTALHTEKLNSIDISNSADVPWPTILTGLLVNNLFYWAVNQAIVQRALGAKNLAEGQKGALLAGFFKLIGVFYLVVPGVIAFHLYGGGIENADSVYPRLIVDLLPASLTGVFAAILFGAILSSFNGSLNSTITLFTLDIYKPLCKPHADEAELVKTGRIFVAVLGLVSIVIAPFILYAPSGLYSYLQEMFGFFNVPILAAVVVGFFTKKVPALAVKIAIPAHIVLYGLSKIYLGHIHFLYILAVLFPFSVAVMLLTGKLYPRETDYKLGHNPQVDVTPWKHVKLASCIILILVAATYLLFSPWGIAG</sequence>
<accession>A0A9Q4E5N9</accession>
<evidence type="ECO:0000256" key="5">
    <source>
        <dbReference type="ARBA" id="ARBA00023136"/>
    </source>
</evidence>